<dbReference type="AlphaFoldDB" id="A0A432AXK7"/>
<dbReference type="EMBL" id="RXYK01000002">
    <property type="protein sequence ID" value="RTY39587.1"/>
    <property type="molecule type" value="Genomic_DNA"/>
</dbReference>
<sequence>MAQKIKLKRGLKASLPTEGMTAGEPLVTTDRGTMYLSTDATTKLPVVPPIEDLGTLSVVDGAADLLIVHDADEAAGQKEKKITFGNFKAALNIPAASTDEMVALKSGGTSGYLFGEDGTDGLLVMGEGLSWALNAEQNKAELSVDVIDGGTF</sequence>
<proteinExistence type="predicted"/>
<organism evidence="1 2">
    <name type="scientific">Chlorobium phaeovibrioides</name>
    <dbReference type="NCBI Taxonomy" id="1094"/>
    <lineage>
        <taxon>Bacteria</taxon>
        <taxon>Pseudomonadati</taxon>
        <taxon>Chlorobiota</taxon>
        <taxon>Chlorobiia</taxon>
        <taxon>Chlorobiales</taxon>
        <taxon>Chlorobiaceae</taxon>
        <taxon>Chlorobium/Pelodictyon group</taxon>
        <taxon>Chlorobium</taxon>
    </lineage>
</organism>
<protein>
    <recommendedName>
        <fullName evidence="3">Major tropism determinant N-terminal domain-containing protein</fullName>
    </recommendedName>
</protein>
<dbReference type="Proteomes" id="UP000279908">
    <property type="component" value="Unassembled WGS sequence"/>
</dbReference>
<name>A0A432AXK7_CHLPH</name>
<comment type="caution">
    <text evidence="1">The sequence shown here is derived from an EMBL/GenBank/DDBJ whole genome shotgun (WGS) entry which is preliminary data.</text>
</comment>
<gene>
    <name evidence="1" type="ORF">EKD02_02635</name>
</gene>
<dbReference type="RefSeq" id="WP_126341528.1">
    <property type="nucleotide sequence ID" value="NZ_RXYJ01000002.1"/>
</dbReference>
<evidence type="ECO:0000313" key="2">
    <source>
        <dbReference type="Proteomes" id="UP000279908"/>
    </source>
</evidence>
<reference evidence="1 2" key="1">
    <citation type="submission" date="2018-12" db="EMBL/GenBank/DDBJ databases">
        <authorList>
            <person name="Lunina O.N."/>
            <person name="Grouzdev D.S."/>
            <person name="Gorlenko V.M."/>
            <person name="Savvichev A.S."/>
        </authorList>
    </citation>
    <scope>NUCLEOTIDE SEQUENCE [LARGE SCALE GENOMIC DNA]</scope>
    <source>
        <strain evidence="1 2">BrKhr-17</strain>
    </source>
</reference>
<accession>A0A432AXK7</accession>
<evidence type="ECO:0008006" key="3">
    <source>
        <dbReference type="Google" id="ProtNLM"/>
    </source>
</evidence>
<evidence type="ECO:0000313" key="1">
    <source>
        <dbReference type="EMBL" id="RTY39587.1"/>
    </source>
</evidence>